<dbReference type="AlphaFoldDB" id="A0A552V2W0"/>
<dbReference type="CDD" id="cd00082">
    <property type="entry name" value="HisKA"/>
    <property type="match status" value="1"/>
</dbReference>
<dbReference type="InterPro" id="IPR003661">
    <property type="entry name" value="HisK_dim/P_dom"/>
</dbReference>
<evidence type="ECO:0000256" key="2">
    <source>
        <dbReference type="ARBA" id="ARBA00012438"/>
    </source>
</evidence>
<evidence type="ECO:0000313" key="10">
    <source>
        <dbReference type="EMBL" id="TRW24797.1"/>
    </source>
</evidence>
<dbReference type="Pfam" id="PF00512">
    <property type="entry name" value="HisKA"/>
    <property type="match status" value="1"/>
</dbReference>
<dbReference type="SUPFAM" id="SSF47384">
    <property type="entry name" value="Homodimeric domain of signal transducing histidine kinase"/>
    <property type="match status" value="1"/>
</dbReference>
<dbReference type="Proteomes" id="UP000320643">
    <property type="component" value="Unassembled WGS sequence"/>
</dbReference>
<dbReference type="Gene3D" id="1.10.287.130">
    <property type="match status" value="1"/>
</dbReference>
<evidence type="ECO:0000256" key="6">
    <source>
        <dbReference type="ARBA" id="ARBA00022777"/>
    </source>
</evidence>
<dbReference type="OrthoDB" id="1522504at2"/>
<evidence type="ECO:0000256" key="1">
    <source>
        <dbReference type="ARBA" id="ARBA00000085"/>
    </source>
</evidence>
<keyword evidence="11" id="KW-1185">Reference proteome</keyword>
<keyword evidence="3" id="KW-0597">Phosphoprotein</keyword>
<feature type="domain" description="Histidine kinase" evidence="9">
    <location>
        <begin position="230"/>
        <end position="434"/>
    </location>
</feature>
<dbReference type="SUPFAM" id="SSF55874">
    <property type="entry name" value="ATPase domain of HSP90 chaperone/DNA topoisomerase II/histidine kinase"/>
    <property type="match status" value="1"/>
</dbReference>
<evidence type="ECO:0000259" key="9">
    <source>
        <dbReference type="PROSITE" id="PS50109"/>
    </source>
</evidence>
<protein>
    <recommendedName>
        <fullName evidence="2">histidine kinase</fullName>
        <ecNumber evidence="2">2.7.13.3</ecNumber>
    </recommendedName>
</protein>
<dbReference type="InterPro" id="IPR036890">
    <property type="entry name" value="HATPase_C_sf"/>
</dbReference>
<accession>A0A552V2W0</accession>
<dbReference type="SMART" id="SM00387">
    <property type="entry name" value="HATPase_c"/>
    <property type="match status" value="1"/>
</dbReference>
<dbReference type="Gene3D" id="3.30.565.10">
    <property type="entry name" value="Histidine kinase-like ATPase, C-terminal domain"/>
    <property type="match status" value="1"/>
</dbReference>
<keyword evidence="8" id="KW-0472">Membrane</keyword>
<evidence type="ECO:0000256" key="7">
    <source>
        <dbReference type="ARBA" id="ARBA00022989"/>
    </source>
</evidence>
<keyword evidence="5 8" id="KW-0812">Transmembrane</keyword>
<sequence length="434" mass="49359">MSSIKQPKKSVSLQYYTLRYLVVALLVIIAIWAGMFYAIILEEVYDNIDDGLKNSKILIEREAYAHPELFETSEFGINQFKIEPLPKGSYDFSDKFTSTFEFMEYDDDNEPIRLLETVFNDPQGNPYKLTIRASMVEEDELLEDLLTALVALYIMLVISIALLNHYILHRVWHSFYELLGNLKNYKLGTGRAFTAPDSPVSEFKVLGDELEDLLKRSEAIYSSQKQFIENASHELQTPLAISLNKLELFAENNNLPDKQMMEIGKVSDTLNRLVHLNKSLLLLSKIENRQYADEDAVNFNDLVKQLAEDFEDLAEFREITINVIPQGELSFNMNKGLALTLITNLLKNALVHNHAGGVVNIIITPNSLSVQNTGANAPLDERKVFDRFYRNSNNEQSTGLGLSIVWSIANSYKLTVNYSFSGNHAFTVTFPNKK</sequence>
<dbReference type="InterPro" id="IPR003594">
    <property type="entry name" value="HATPase_dom"/>
</dbReference>
<feature type="transmembrane region" description="Helical" evidence="8">
    <location>
        <begin position="145"/>
        <end position="168"/>
    </location>
</feature>
<organism evidence="10 11">
    <name type="scientific">Flavobacterium zepuense</name>
    <dbReference type="NCBI Taxonomy" id="2593302"/>
    <lineage>
        <taxon>Bacteria</taxon>
        <taxon>Pseudomonadati</taxon>
        <taxon>Bacteroidota</taxon>
        <taxon>Flavobacteriia</taxon>
        <taxon>Flavobacteriales</taxon>
        <taxon>Flavobacteriaceae</taxon>
        <taxon>Flavobacterium</taxon>
    </lineage>
</organism>
<evidence type="ECO:0000256" key="4">
    <source>
        <dbReference type="ARBA" id="ARBA00022679"/>
    </source>
</evidence>
<comment type="catalytic activity">
    <reaction evidence="1">
        <text>ATP + protein L-histidine = ADP + protein N-phospho-L-histidine.</text>
        <dbReference type="EC" id="2.7.13.3"/>
    </reaction>
</comment>
<dbReference type="EC" id="2.7.13.3" evidence="2"/>
<keyword evidence="7 8" id="KW-1133">Transmembrane helix</keyword>
<dbReference type="PANTHER" id="PTHR45436:SF5">
    <property type="entry name" value="SENSOR HISTIDINE KINASE TRCS"/>
    <property type="match status" value="1"/>
</dbReference>
<dbReference type="GO" id="GO:0000155">
    <property type="term" value="F:phosphorelay sensor kinase activity"/>
    <property type="evidence" value="ECO:0007669"/>
    <property type="project" value="InterPro"/>
</dbReference>
<dbReference type="EMBL" id="VJVZ01000005">
    <property type="protein sequence ID" value="TRW24797.1"/>
    <property type="molecule type" value="Genomic_DNA"/>
</dbReference>
<dbReference type="Pfam" id="PF02518">
    <property type="entry name" value="HATPase_c"/>
    <property type="match status" value="1"/>
</dbReference>
<feature type="transmembrane region" description="Helical" evidence="8">
    <location>
        <begin position="20"/>
        <end position="40"/>
    </location>
</feature>
<keyword evidence="4" id="KW-0808">Transferase</keyword>
<proteinExistence type="predicted"/>
<evidence type="ECO:0000313" key="11">
    <source>
        <dbReference type="Proteomes" id="UP000320643"/>
    </source>
</evidence>
<evidence type="ECO:0000256" key="8">
    <source>
        <dbReference type="SAM" id="Phobius"/>
    </source>
</evidence>
<name>A0A552V2W0_9FLAO</name>
<dbReference type="InterPro" id="IPR036097">
    <property type="entry name" value="HisK_dim/P_sf"/>
</dbReference>
<evidence type="ECO:0000256" key="3">
    <source>
        <dbReference type="ARBA" id="ARBA00022553"/>
    </source>
</evidence>
<dbReference type="InterPro" id="IPR050428">
    <property type="entry name" value="TCS_sensor_his_kinase"/>
</dbReference>
<dbReference type="SMART" id="SM00388">
    <property type="entry name" value="HisKA"/>
    <property type="match status" value="1"/>
</dbReference>
<dbReference type="PROSITE" id="PS50109">
    <property type="entry name" value="HIS_KIN"/>
    <property type="match status" value="1"/>
</dbReference>
<gene>
    <name evidence="10" type="ORF">FMM05_09875</name>
</gene>
<dbReference type="PANTHER" id="PTHR45436">
    <property type="entry name" value="SENSOR HISTIDINE KINASE YKOH"/>
    <property type="match status" value="1"/>
</dbReference>
<dbReference type="GO" id="GO:0005886">
    <property type="term" value="C:plasma membrane"/>
    <property type="evidence" value="ECO:0007669"/>
    <property type="project" value="TreeGrafter"/>
</dbReference>
<evidence type="ECO:0000256" key="5">
    <source>
        <dbReference type="ARBA" id="ARBA00022692"/>
    </source>
</evidence>
<dbReference type="RefSeq" id="WP_143373201.1">
    <property type="nucleotide sequence ID" value="NZ_VJVZ01000005.1"/>
</dbReference>
<keyword evidence="6 10" id="KW-0418">Kinase</keyword>
<dbReference type="InterPro" id="IPR005467">
    <property type="entry name" value="His_kinase_dom"/>
</dbReference>
<reference evidence="10 11" key="1">
    <citation type="submission" date="2019-07" db="EMBL/GenBank/DDBJ databases">
        <title>Flavobacterium sp. nov., isolated from glacier ice.</title>
        <authorList>
            <person name="Liu Q."/>
            <person name="Xin Y.-H."/>
        </authorList>
    </citation>
    <scope>NUCLEOTIDE SEQUENCE [LARGE SCALE GENOMIC DNA]</scope>
    <source>
        <strain evidence="10 11">ZT4R6</strain>
    </source>
</reference>
<comment type="caution">
    <text evidence="10">The sequence shown here is derived from an EMBL/GenBank/DDBJ whole genome shotgun (WGS) entry which is preliminary data.</text>
</comment>